<feature type="transmembrane region" description="Helical" evidence="9">
    <location>
        <begin position="82"/>
        <end position="111"/>
    </location>
</feature>
<evidence type="ECO:0000259" key="11">
    <source>
        <dbReference type="PROSITE" id="PS50928"/>
    </source>
</evidence>
<evidence type="ECO:0000256" key="6">
    <source>
        <dbReference type="ARBA" id="ARBA00022692"/>
    </source>
</evidence>
<evidence type="ECO:0000256" key="5">
    <source>
        <dbReference type="ARBA" id="ARBA00022592"/>
    </source>
</evidence>
<evidence type="ECO:0000256" key="2">
    <source>
        <dbReference type="ARBA" id="ARBA00007069"/>
    </source>
</evidence>
<feature type="transmembrane region" description="Helical" evidence="9">
    <location>
        <begin position="32"/>
        <end position="53"/>
    </location>
</feature>
<reference evidence="12" key="1">
    <citation type="submission" date="2022-03" db="EMBL/GenBank/DDBJ databases">
        <title>Complete genome sequence of Caldinitratiruptor microaerophilus.</title>
        <authorList>
            <person name="Mukaiyama R."/>
            <person name="Nishiyama T."/>
            <person name="Ueda K."/>
        </authorList>
    </citation>
    <scope>NUCLEOTIDE SEQUENCE</scope>
    <source>
        <strain evidence="12">JCM 16183</strain>
    </source>
</reference>
<dbReference type="PROSITE" id="PS50928">
    <property type="entry name" value="ABC_TM1"/>
    <property type="match status" value="1"/>
</dbReference>
<dbReference type="InterPro" id="IPR035906">
    <property type="entry name" value="MetI-like_sf"/>
</dbReference>
<evidence type="ECO:0000313" key="13">
    <source>
        <dbReference type="Proteomes" id="UP001163687"/>
    </source>
</evidence>
<evidence type="ECO:0000256" key="8">
    <source>
        <dbReference type="ARBA" id="ARBA00023136"/>
    </source>
</evidence>
<comment type="subcellular location">
    <subcellularLocation>
        <location evidence="1 9">Cell membrane</location>
        <topology evidence="1 9">Multi-pass membrane protein</topology>
    </subcellularLocation>
</comment>
<evidence type="ECO:0000313" key="12">
    <source>
        <dbReference type="EMBL" id="BDG60695.1"/>
    </source>
</evidence>
<keyword evidence="7 9" id="KW-1133">Transmembrane helix</keyword>
<dbReference type="InterPro" id="IPR051124">
    <property type="entry name" value="Phosphate_Transport_Permease"/>
</dbReference>
<organism evidence="12 13">
    <name type="scientific">Caldinitratiruptor microaerophilus</name>
    <dbReference type="NCBI Taxonomy" id="671077"/>
    <lineage>
        <taxon>Bacteria</taxon>
        <taxon>Bacillati</taxon>
        <taxon>Bacillota</taxon>
        <taxon>Clostridia</taxon>
        <taxon>Eubacteriales</taxon>
        <taxon>Symbiobacteriaceae</taxon>
        <taxon>Caldinitratiruptor</taxon>
    </lineage>
</organism>
<dbReference type="KEGG" id="cmic:caldi_17850"/>
<evidence type="ECO:0000256" key="3">
    <source>
        <dbReference type="ARBA" id="ARBA00022448"/>
    </source>
</evidence>
<proteinExistence type="inferred from homology"/>
<dbReference type="GO" id="GO:0005315">
    <property type="term" value="F:phosphate transmembrane transporter activity"/>
    <property type="evidence" value="ECO:0007669"/>
    <property type="project" value="InterPro"/>
</dbReference>
<dbReference type="GO" id="GO:0005886">
    <property type="term" value="C:plasma membrane"/>
    <property type="evidence" value="ECO:0007669"/>
    <property type="project" value="UniProtKB-SubCell"/>
</dbReference>
<keyword evidence="4 10" id="KW-1003">Cell membrane</keyword>
<feature type="transmembrane region" description="Helical" evidence="9">
    <location>
        <begin position="290"/>
        <end position="315"/>
    </location>
</feature>
<keyword evidence="6 9" id="KW-0812">Transmembrane</keyword>
<dbReference type="Proteomes" id="UP001163687">
    <property type="component" value="Chromosome"/>
</dbReference>
<dbReference type="Pfam" id="PF00528">
    <property type="entry name" value="BPD_transp_1"/>
    <property type="match status" value="1"/>
</dbReference>
<evidence type="ECO:0000256" key="1">
    <source>
        <dbReference type="ARBA" id="ARBA00004651"/>
    </source>
</evidence>
<dbReference type="NCBIfam" id="TIGR02138">
    <property type="entry name" value="phosphate_pstC"/>
    <property type="match status" value="1"/>
</dbReference>
<feature type="domain" description="ABC transmembrane type-1" evidence="11">
    <location>
        <begin position="86"/>
        <end position="311"/>
    </location>
</feature>
<keyword evidence="5 10" id="KW-0592">Phosphate transport</keyword>
<evidence type="ECO:0000256" key="10">
    <source>
        <dbReference type="RuleBase" id="RU363054"/>
    </source>
</evidence>
<dbReference type="Gene3D" id="1.10.3720.10">
    <property type="entry name" value="MetI-like"/>
    <property type="match status" value="1"/>
</dbReference>
<sequence length="329" mass="34334">MQVPPAALARRTGAGRVQAFLRSQRADGVFRWLTLAAGVLILLILLAMALGMVRAAGPSIDRTGWRFLVRAEWDPVAEEFGAAAFVVGTLASSALALVLAGPPGLGVAIWLAEVAPARLREPVSFLVELLAAAPSVVYGLWGIFVLAPWLRDHVQVPLSEHLGFVPLFSGPPLGVGLMAGGVVLAIMIVPTITAVSREVLRAVPDSLREGALAMGSTRWEMIRLVLLPAARPGIMGAIILGLGRALGETMAVTMVIGNRAEIPRSLLSPAQTMASVIANEFAEAVGDVHLAALVEVGLVLFGVTLLVGIGARVLIWSVTRGRSLGGGVL</sequence>
<feature type="transmembrane region" description="Helical" evidence="9">
    <location>
        <begin position="224"/>
        <end position="246"/>
    </location>
</feature>
<comment type="similarity">
    <text evidence="2 10">Belongs to the binding-protein-dependent transport system permease family. CysTW subfamily.</text>
</comment>
<evidence type="ECO:0000256" key="9">
    <source>
        <dbReference type="RuleBase" id="RU363032"/>
    </source>
</evidence>
<feature type="transmembrane region" description="Helical" evidence="9">
    <location>
        <begin position="170"/>
        <end position="192"/>
    </location>
</feature>
<evidence type="ECO:0000256" key="7">
    <source>
        <dbReference type="ARBA" id="ARBA00022989"/>
    </source>
</evidence>
<dbReference type="PANTHER" id="PTHR30425:SF1">
    <property type="entry name" value="PHOSPHATE TRANSPORT SYSTEM PERMEASE PROTEIN PSTC"/>
    <property type="match status" value="1"/>
</dbReference>
<gene>
    <name evidence="12" type="ORF">caldi_17850</name>
</gene>
<dbReference type="InterPro" id="IPR011864">
    <property type="entry name" value="Phosphate_PstC"/>
</dbReference>
<comment type="function">
    <text evidence="10">Part of the binding-protein-dependent transport system for phosphate; probably responsible for the translocation of the substrate across the membrane.</text>
</comment>
<dbReference type="CDD" id="cd06261">
    <property type="entry name" value="TM_PBP2"/>
    <property type="match status" value="1"/>
</dbReference>
<dbReference type="PANTHER" id="PTHR30425">
    <property type="entry name" value="PHOSPHATE TRANSPORT SYSTEM PERMEASE PROTEIN PST"/>
    <property type="match status" value="1"/>
</dbReference>
<dbReference type="InterPro" id="IPR000515">
    <property type="entry name" value="MetI-like"/>
</dbReference>
<keyword evidence="8 9" id="KW-0472">Membrane</keyword>
<dbReference type="SUPFAM" id="SSF161098">
    <property type="entry name" value="MetI-like"/>
    <property type="match status" value="1"/>
</dbReference>
<protein>
    <recommendedName>
        <fullName evidence="10">Phosphate transport system permease protein</fullName>
    </recommendedName>
</protein>
<evidence type="ECO:0000256" key="4">
    <source>
        <dbReference type="ARBA" id="ARBA00022475"/>
    </source>
</evidence>
<keyword evidence="3 9" id="KW-0813">Transport</keyword>
<dbReference type="RefSeq" id="WP_264844697.1">
    <property type="nucleotide sequence ID" value="NZ_AP025628.1"/>
</dbReference>
<dbReference type="EMBL" id="AP025628">
    <property type="protein sequence ID" value="BDG60695.1"/>
    <property type="molecule type" value="Genomic_DNA"/>
</dbReference>
<name>A0AA35G870_9FIRM</name>
<dbReference type="AlphaFoldDB" id="A0AA35G870"/>
<dbReference type="GO" id="GO:0006817">
    <property type="term" value="P:phosphate ion transport"/>
    <property type="evidence" value="ECO:0007669"/>
    <property type="project" value="UniProtKB-KW"/>
</dbReference>
<feature type="transmembrane region" description="Helical" evidence="9">
    <location>
        <begin position="123"/>
        <end position="150"/>
    </location>
</feature>
<accession>A0AA35G870</accession>
<keyword evidence="13" id="KW-1185">Reference proteome</keyword>